<proteinExistence type="inferred from homology"/>
<sequence>MKALKIALVATVALGAAAPALAQYRPTAQYQQEYRDYLRDRSDYQMSRADYDRARADYEARRDRWERDRAAYDARWGYGAYARRYPAPVWDTAYWDANGYGRDTAYTGAYVDPCRQQSNNKTVAGGLIGALAGAALGSNVAAKNARTEGAVLGAVVGGAIGANVGKAAGKARCDQAGYYYNYADTVPYRESRYARSGDYDYRYYSRNRCRLAPAPVDATGDVRYVRVCPDGQGRYRITG</sequence>
<dbReference type="Pfam" id="PF05433">
    <property type="entry name" value="Rick_17kDa_Anti"/>
    <property type="match status" value="1"/>
</dbReference>
<protein>
    <recommendedName>
        <fullName evidence="3">17 kDa surface antigen</fullName>
    </recommendedName>
</protein>
<feature type="coiled-coil region" evidence="5">
    <location>
        <begin position="48"/>
        <end position="75"/>
    </location>
</feature>
<evidence type="ECO:0000256" key="6">
    <source>
        <dbReference type="SAM" id="SignalP"/>
    </source>
</evidence>
<evidence type="ECO:0000313" key="9">
    <source>
        <dbReference type="Proteomes" id="UP001597216"/>
    </source>
</evidence>
<accession>A0ABW3T1W6</accession>
<evidence type="ECO:0000256" key="2">
    <source>
        <dbReference type="ARBA" id="ARBA00008681"/>
    </source>
</evidence>
<feature type="chain" id="PRO_5045261199" description="17 kDa surface antigen" evidence="6">
    <location>
        <begin position="23"/>
        <end position="239"/>
    </location>
</feature>
<comment type="subcellular location">
    <subcellularLocation>
        <location evidence="1">Cell outer membrane</location>
        <topology evidence="1">Lipid-anchor</topology>
    </subcellularLocation>
</comment>
<comment type="caution">
    <text evidence="8">The sequence shown here is derived from an EMBL/GenBank/DDBJ whole genome shotgun (WGS) entry which is preliminary data.</text>
</comment>
<comment type="similarity">
    <text evidence="2">Belongs to the rickettsiale 17 kDa surface antigen family.</text>
</comment>
<feature type="signal peptide" evidence="6">
    <location>
        <begin position="1"/>
        <end position="22"/>
    </location>
</feature>
<evidence type="ECO:0000256" key="3">
    <source>
        <dbReference type="ARBA" id="ARBA00015281"/>
    </source>
</evidence>
<keyword evidence="9" id="KW-1185">Reference proteome</keyword>
<keyword evidence="4" id="KW-0449">Lipoprotein</keyword>
<evidence type="ECO:0000256" key="5">
    <source>
        <dbReference type="SAM" id="Coils"/>
    </source>
</evidence>
<reference evidence="9" key="1">
    <citation type="journal article" date="2019" name="Int. J. Syst. Evol. Microbiol.">
        <title>The Global Catalogue of Microorganisms (GCM) 10K type strain sequencing project: providing services to taxonomists for standard genome sequencing and annotation.</title>
        <authorList>
            <consortium name="The Broad Institute Genomics Platform"/>
            <consortium name="The Broad Institute Genome Sequencing Center for Infectious Disease"/>
            <person name="Wu L."/>
            <person name="Ma J."/>
        </authorList>
    </citation>
    <scope>NUCLEOTIDE SEQUENCE [LARGE SCALE GENOMIC DNA]</scope>
    <source>
        <strain evidence="9">CCUG 55074</strain>
    </source>
</reference>
<dbReference type="EMBL" id="JBHTLQ010000017">
    <property type="protein sequence ID" value="MFD1190851.1"/>
    <property type="molecule type" value="Genomic_DNA"/>
</dbReference>
<evidence type="ECO:0000256" key="1">
    <source>
        <dbReference type="ARBA" id="ARBA00004459"/>
    </source>
</evidence>
<evidence type="ECO:0000256" key="4">
    <source>
        <dbReference type="ARBA" id="ARBA00023288"/>
    </source>
</evidence>
<gene>
    <name evidence="8" type="ORF">ACFQ27_09695</name>
</gene>
<organism evidence="8 9">
    <name type="scientific">Phenylobacterium conjunctum</name>
    <dbReference type="NCBI Taxonomy" id="1298959"/>
    <lineage>
        <taxon>Bacteria</taxon>
        <taxon>Pseudomonadati</taxon>
        <taxon>Pseudomonadota</taxon>
        <taxon>Alphaproteobacteria</taxon>
        <taxon>Caulobacterales</taxon>
        <taxon>Caulobacteraceae</taxon>
        <taxon>Phenylobacterium</taxon>
    </lineage>
</organism>
<dbReference type="InterPro" id="IPR008816">
    <property type="entry name" value="Gly_zipper_2TM_dom"/>
</dbReference>
<dbReference type="RefSeq" id="WP_377353448.1">
    <property type="nucleotide sequence ID" value="NZ_JBHTLQ010000017.1"/>
</dbReference>
<keyword evidence="5" id="KW-0175">Coiled coil</keyword>
<name>A0ABW3T1W6_9CAUL</name>
<dbReference type="Proteomes" id="UP001597216">
    <property type="component" value="Unassembled WGS sequence"/>
</dbReference>
<feature type="domain" description="Glycine zipper 2TM" evidence="7">
    <location>
        <begin position="124"/>
        <end position="165"/>
    </location>
</feature>
<evidence type="ECO:0000259" key="7">
    <source>
        <dbReference type="Pfam" id="PF05433"/>
    </source>
</evidence>
<keyword evidence="6" id="KW-0732">Signal</keyword>
<evidence type="ECO:0000313" key="8">
    <source>
        <dbReference type="EMBL" id="MFD1190851.1"/>
    </source>
</evidence>